<feature type="transmembrane region" description="Helical" evidence="7">
    <location>
        <begin position="24"/>
        <end position="47"/>
    </location>
</feature>
<evidence type="ECO:0000256" key="7">
    <source>
        <dbReference type="SAM" id="Phobius"/>
    </source>
</evidence>
<evidence type="ECO:0000313" key="9">
    <source>
        <dbReference type="EMBL" id="WNH53809.1"/>
    </source>
</evidence>
<evidence type="ECO:0000256" key="2">
    <source>
        <dbReference type="ARBA" id="ARBA00010992"/>
    </source>
</evidence>
<dbReference type="InterPro" id="IPR005828">
    <property type="entry name" value="MFS_sugar_transport-like"/>
</dbReference>
<feature type="transmembrane region" description="Helical" evidence="7">
    <location>
        <begin position="538"/>
        <end position="558"/>
    </location>
</feature>
<keyword evidence="4 7" id="KW-0812">Transmembrane</keyword>
<dbReference type="InterPro" id="IPR003663">
    <property type="entry name" value="Sugar/inositol_transpt"/>
</dbReference>
<dbReference type="InterPro" id="IPR005829">
    <property type="entry name" value="Sugar_transporter_CS"/>
</dbReference>
<feature type="transmembrane region" description="Helical" evidence="7">
    <location>
        <begin position="96"/>
        <end position="118"/>
    </location>
</feature>
<evidence type="ECO:0000256" key="3">
    <source>
        <dbReference type="ARBA" id="ARBA00022448"/>
    </source>
</evidence>
<feature type="domain" description="Major facilitator superfamily (MFS) profile" evidence="8">
    <location>
        <begin position="25"/>
        <end position="592"/>
    </location>
</feature>
<feature type="transmembrane region" description="Helical" evidence="7">
    <location>
        <begin position="356"/>
        <end position="377"/>
    </location>
</feature>
<dbReference type="PANTHER" id="PTHR48020:SF12">
    <property type="entry name" value="PROTON MYO-INOSITOL COTRANSPORTER"/>
    <property type="match status" value="1"/>
</dbReference>
<evidence type="ECO:0000256" key="4">
    <source>
        <dbReference type="ARBA" id="ARBA00022692"/>
    </source>
</evidence>
<dbReference type="Pfam" id="PF00083">
    <property type="entry name" value="Sugar_tr"/>
    <property type="match status" value="2"/>
</dbReference>
<protein>
    <submittedName>
        <fullName evidence="9">MFS transporter</fullName>
    </submittedName>
</protein>
<proteinExistence type="inferred from homology"/>
<organism evidence="9 10">
    <name type="scientific">Stenotrophomonas oahuensis</name>
    <dbReference type="NCBI Taxonomy" id="3003271"/>
    <lineage>
        <taxon>Bacteria</taxon>
        <taxon>Pseudomonadati</taxon>
        <taxon>Pseudomonadota</taxon>
        <taxon>Gammaproteobacteria</taxon>
        <taxon>Lysobacterales</taxon>
        <taxon>Lysobacteraceae</taxon>
        <taxon>Stenotrophomonas</taxon>
    </lineage>
</organism>
<reference evidence="9 10" key="1">
    <citation type="submission" date="2022-12" db="EMBL/GenBank/DDBJ databases">
        <title>Two new species, Stenotrophomonas aracearum and Stenotrophomonas oahuensis, isolated from Anthurium (Araceae family) in Hawaii.</title>
        <authorList>
            <person name="Chunag S.C."/>
            <person name="Dobhal S."/>
            <person name="Alvarez A."/>
            <person name="Arif M."/>
        </authorList>
    </citation>
    <scope>NUCLEOTIDE SEQUENCE [LARGE SCALE GENOMIC DNA]</scope>
    <source>
        <strain evidence="9 10">A5586</strain>
    </source>
</reference>
<feature type="transmembrane region" description="Helical" evidence="7">
    <location>
        <begin position="332"/>
        <end position="349"/>
    </location>
</feature>
<dbReference type="SUPFAM" id="SSF103473">
    <property type="entry name" value="MFS general substrate transporter"/>
    <property type="match status" value="2"/>
</dbReference>
<keyword evidence="5 7" id="KW-1133">Transmembrane helix</keyword>
<comment type="subcellular location">
    <subcellularLocation>
        <location evidence="1">Membrane</location>
        <topology evidence="1">Multi-pass membrane protein</topology>
    </subcellularLocation>
</comment>
<evidence type="ECO:0000256" key="6">
    <source>
        <dbReference type="ARBA" id="ARBA00023136"/>
    </source>
</evidence>
<evidence type="ECO:0000256" key="1">
    <source>
        <dbReference type="ARBA" id="ARBA00004141"/>
    </source>
</evidence>
<dbReference type="PROSITE" id="PS00217">
    <property type="entry name" value="SUGAR_TRANSPORT_2"/>
    <property type="match status" value="1"/>
</dbReference>
<dbReference type="PRINTS" id="PR00171">
    <property type="entry name" value="SUGRTRNSPORT"/>
</dbReference>
<dbReference type="Proteomes" id="UP001302072">
    <property type="component" value="Chromosome"/>
</dbReference>
<keyword evidence="6 7" id="KW-0472">Membrane</keyword>
<dbReference type="PROSITE" id="PS50850">
    <property type="entry name" value="MFS"/>
    <property type="match status" value="1"/>
</dbReference>
<accession>A0ABY9YS91</accession>
<dbReference type="PANTHER" id="PTHR48020">
    <property type="entry name" value="PROTON MYO-INOSITOL COTRANSPORTER"/>
    <property type="match status" value="1"/>
</dbReference>
<dbReference type="InterPro" id="IPR050814">
    <property type="entry name" value="Myo-inositol_Transporter"/>
</dbReference>
<feature type="transmembrane region" description="Helical" evidence="7">
    <location>
        <begin position="124"/>
        <end position="142"/>
    </location>
</feature>
<feature type="transmembrane region" description="Helical" evidence="7">
    <location>
        <begin position="209"/>
        <end position="227"/>
    </location>
</feature>
<keyword evidence="10" id="KW-1185">Reference proteome</keyword>
<dbReference type="InterPro" id="IPR036259">
    <property type="entry name" value="MFS_trans_sf"/>
</dbReference>
<dbReference type="EMBL" id="CP115541">
    <property type="protein sequence ID" value="WNH53809.1"/>
    <property type="molecule type" value="Genomic_DNA"/>
</dbReference>
<evidence type="ECO:0000256" key="5">
    <source>
        <dbReference type="ARBA" id="ARBA00022989"/>
    </source>
</evidence>
<feature type="transmembrane region" description="Helical" evidence="7">
    <location>
        <begin position="501"/>
        <end position="526"/>
    </location>
</feature>
<comment type="similarity">
    <text evidence="2">Belongs to the major facilitator superfamily. Sugar transporter (TC 2.A.1.1) family.</text>
</comment>
<dbReference type="Gene3D" id="1.20.1250.20">
    <property type="entry name" value="MFS general substrate transporter like domains"/>
    <property type="match status" value="2"/>
</dbReference>
<evidence type="ECO:0000259" key="8">
    <source>
        <dbReference type="PROSITE" id="PS50850"/>
    </source>
</evidence>
<evidence type="ECO:0000313" key="10">
    <source>
        <dbReference type="Proteomes" id="UP001302072"/>
    </source>
</evidence>
<dbReference type="RefSeq" id="WP_311192939.1">
    <property type="nucleotide sequence ID" value="NZ_CP115541.1"/>
</dbReference>
<feature type="transmembrane region" description="Helical" evidence="7">
    <location>
        <begin position="287"/>
        <end position="312"/>
    </location>
</feature>
<dbReference type="InterPro" id="IPR020846">
    <property type="entry name" value="MFS_dom"/>
</dbReference>
<feature type="transmembrane region" description="Helical" evidence="7">
    <location>
        <begin position="154"/>
        <end position="174"/>
    </location>
</feature>
<feature type="transmembrane region" description="Helical" evidence="7">
    <location>
        <begin position="564"/>
        <end position="588"/>
    </location>
</feature>
<gene>
    <name evidence="9" type="ORF">PDM29_05885</name>
</gene>
<sequence>MTSASASHAIPNSRAEGPRWPVRYLLFIGGMGGLLYGIDIGIIAGALPYLEATATASWHLTSQQLGFVVAAVLLGSVLSSLFAGAIADLIGRRNTLVLAGALFTLSIPVMALSEGYAALLLGRLLQGVSGGLIGVVVPLYLAEVLSPERRGRGAGLFQLLLTIGLVLAAVIGLYQAHAVDAAAESVRHLPAAEQQRLLFEVKDHAWRTIFWSCLLPGLVFTFGALFISESPRWLARRGQLDKARAALQRTVAPSEVEPTLQSMQAPEQTQALARGAQARDPLLSRRYVWPFVLACLVLAFTQATGINSVLAYAVNILNQAGLPGAVANWADVAIKLLNAIMTVVALVLVDRKGRKFLLMLGTGGITVALLCAALLFVRGEQGRLDVQPILQQQVSGEALDLTMDAAQWAQLDRQAGPQPQQLTVSYAYGDFSNVRSLRSDSLTDGTLQIRRDDAVSADSVIGRFFRSLHLNPFPDPATAATAPLVIERASIGPVPSPAHGWLVAGCILLFVAFFAVGPGVCVWLALSELMPTRIRSNGMSIALLINQFVSTVIAALFLPTVGHYGYASMFFFWAGCTLLYFLVAAFWLPETKGKTLEEIEARFR</sequence>
<name>A0ABY9YS91_9GAMM</name>
<dbReference type="PROSITE" id="PS00216">
    <property type="entry name" value="SUGAR_TRANSPORT_1"/>
    <property type="match status" value="1"/>
</dbReference>
<feature type="transmembrane region" description="Helical" evidence="7">
    <location>
        <begin position="67"/>
        <end position="89"/>
    </location>
</feature>
<keyword evidence="3" id="KW-0813">Transport</keyword>